<dbReference type="AlphaFoldDB" id="A0A1K1MTR6"/>
<name>A0A1K1MTR6_9FLAO</name>
<protein>
    <submittedName>
        <fullName evidence="1">Uncharacterized protein</fullName>
    </submittedName>
</protein>
<evidence type="ECO:0000313" key="1">
    <source>
        <dbReference type="EMBL" id="SFW26487.1"/>
    </source>
</evidence>
<dbReference type="Proteomes" id="UP000182248">
    <property type="component" value="Unassembled WGS sequence"/>
</dbReference>
<gene>
    <name evidence="1" type="ORF">SAMN02927921_00826</name>
</gene>
<keyword evidence="2" id="KW-1185">Reference proteome</keyword>
<organism evidence="1 2">
    <name type="scientific">Sinomicrobium oceani</name>
    <dbReference type="NCBI Taxonomy" id="1150368"/>
    <lineage>
        <taxon>Bacteria</taxon>
        <taxon>Pseudomonadati</taxon>
        <taxon>Bacteroidota</taxon>
        <taxon>Flavobacteriia</taxon>
        <taxon>Flavobacteriales</taxon>
        <taxon>Flavobacteriaceae</taxon>
        <taxon>Sinomicrobium</taxon>
    </lineage>
</organism>
<reference evidence="1 2" key="1">
    <citation type="submission" date="2016-11" db="EMBL/GenBank/DDBJ databases">
        <authorList>
            <person name="Jaros S."/>
            <person name="Januszkiewicz K."/>
            <person name="Wedrychowicz H."/>
        </authorList>
    </citation>
    <scope>NUCLEOTIDE SEQUENCE [LARGE SCALE GENOMIC DNA]</scope>
    <source>
        <strain evidence="1 2">CGMCC 1.12145</strain>
    </source>
</reference>
<accession>A0A1K1MTR6</accession>
<sequence length="77" mass="9003">MEEAVSVAIFRTEYMVIMYYLCHGYHQDIRDLRNISRLPVKFERTGNEIFFSNGFGKVKTLCIFAPHFCEGISCIMN</sequence>
<dbReference type="EMBL" id="FPJE01000003">
    <property type="protein sequence ID" value="SFW26487.1"/>
    <property type="molecule type" value="Genomic_DNA"/>
</dbReference>
<dbReference type="STRING" id="1150368.SAMN02927921_00826"/>
<evidence type="ECO:0000313" key="2">
    <source>
        <dbReference type="Proteomes" id="UP000182248"/>
    </source>
</evidence>
<proteinExistence type="predicted"/>